<protein>
    <recommendedName>
        <fullName evidence="2">MULE transposase domain-containing protein</fullName>
    </recommendedName>
</protein>
<dbReference type="PANTHER" id="PTHR31973:SF195">
    <property type="entry name" value="MUDR FAMILY TRANSPOSASE"/>
    <property type="match status" value="1"/>
</dbReference>
<accession>A0AAE0DV05</accession>
<dbReference type="Proteomes" id="UP001281410">
    <property type="component" value="Unassembled WGS sequence"/>
</dbReference>
<evidence type="ECO:0000313" key="3">
    <source>
        <dbReference type="EMBL" id="KAK3189356.1"/>
    </source>
</evidence>
<evidence type="ECO:0000259" key="2">
    <source>
        <dbReference type="Pfam" id="PF10551"/>
    </source>
</evidence>
<gene>
    <name evidence="3" type="ORF">Dsin_028917</name>
</gene>
<dbReference type="PANTHER" id="PTHR31973">
    <property type="entry name" value="POLYPROTEIN, PUTATIVE-RELATED"/>
    <property type="match status" value="1"/>
</dbReference>
<keyword evidence="4" id="KW-1185">Reference proteome</keyword>
<proteinExistence type="predicted"/>
<name>A0AAE0DV05_9ROSI</name>
<feature type="region of interest" description="Disordered" evidence="1">
    <location>
        <begin position="53"/>
        <end position="75"/>
    </location>
</feature>
<dbReference type="EMBL" id="JANJYJ010000009">
    <property type="protein sequence ID" value="KAK3189356.1"/>
    <property type="molecule type" value="Genomic_DNA"/>
</dbReference>
<dbReference type="AlphaFoldDB" id="A0AAE0DV05"/>
<dbReference type="Pfam" id="PF10551">
    <property type="entry name" value="MULE"/>
    <property type="match status" value="1"/>
</dbReference>
<evidence type="ECO:0000256" key="1">
    <source>
        <dbReference type="SAM" id="MobiDB-lite"/>
    </source>
</evidence>
<dbReference type="InterPro" id="IPR018289">
    <property type="entry name" value="MULE_transposase_dom"/>
</dbReference>
<feature type="domain" description="MULE transposase" evidence="2">
    <location>
        <begin position="250"/>
        <end position="307"/>
    </location>
</feature>
<comment type="caution">
    <text evidence="3">The sequence shown here is derived from an EMBL/GenBank/DDBJ whole genome shotgun (WGS) entry which is preliminary data.</text>
</comment>
<evidence type="ECO:0000313" key="4">
    <source>
        <dbReference type="Proteomes" id="UP001281410"/>
    </source>
</evidence>
<reference evidence="3" key="1">
    <citation type="journal article" date="2023" name="Plant J.">
        <title>Genome sequences and population genomics provide insights into the demographic history, inbreeding, and mutation load of two 'living fossil' tree species of Dipteronia.</title>
        <authorList>
            <person name="Feng Y."/>
            <person name="Comes H.P."/>
            <person name="Chen J."/>
            <person name="Zhu S."/>
            <person name="Lu R."/>
            <person name="Zhang X."/>
            <person name="Li P."/>
            <person name="Qiu J."/>
            <person name="Olsen K.M."/>
            <person name="Qiu Y."/>
        </authorList>
    </citation>
    <scope>NUCLEOTIDE SEQUENCE</scope>
    <source>
        <strain evidence="3">NBL</strain>
    </source>
</reference>
<sequence>MEKLCYSADEFQVKEHCGKMYICAMGLKSSAWLETLVPGLETLVPGLETRVPRSVASPGFTSTEKDQSTPASTNKHAEVEVDDFDSSDTFDTEVESGCDWQASIGGREISTDVLNSSTPSKTTRAWKLRNGTYWHVTFVDKEHTCGDNGNYNVDFHRVSSHVIRELFSRNFTNPGHNTHRKDIISDMRDKHDINLSYNKAYKSKDRALHMVFGDPWKSFKILPAYLHMSKKSYLGTVIKIETDRKNRFANSECSKSWTWFLTQLREVILHPELLMIVLDRHTGISNGMKTIFPYPANGVCAYHLAKN</sequence>
<organism evidence="3 4">
    <name type="scientific">Dipteronia sinensis</name>
    <dbReference type="NCBI Taxonomy" id="43782"/>
    <lineage>
        <taxon>Eukaryota</taxon>
        <taxon>Viridiplantae</taxon>
        <taxon>Streptophyta</taxon>
        <taxon>Embryophyta</taxon>
        <taxon>Tracheophyta</taxon>
        <taxon>Spermatophyta</taxon>
        <taxon>Magnoliopsida</taxon>
        <taxon>eudicotyledons</taxon>
        <taxon>Gunneridae</taxon>
        <taxon>Pentapetalae</taxon>
        <taxon>rosids</taxon>
        <taxon>malvids</taxon>
        <taxon>Sapindales</taxon>
        <taxon>Sapindaceae</taxon>
        <taxon>Hippocastanoideae</taxon>
        <taxon>Acereae</taxon>
        <taxon>Dipteronia</taxon>
    </lineage>
</organism>